<dbReference type="Gene3D" id="3.20.20.150">
    <property type="entry name" value="Divalent-metal-dependent TIM barrel enzymes"/>
    <property type="match status" value="1"/>
</dbReference>
<dbReference type="GO" id="GO:0005634">
    <property type="term" value="C:nucleus"/>
    <property type="evidence" value="ECO:0007669"/>
    <property type="project" value="TreeGrafter"/>
</dbReference>
<dbReference type="GO" id="GO:0043504">
    <property type="term" value="P:mitochondrial DNA repair"/>
    <property type="evidence" value="ECO:0007669"/>
    <property type="project" value="TreeGrafter"/>
</dbReference>
<evidence type="ECO:0000313" key="4">
    <source>
        <dbReference type="EMBL" id="KAI0305110.1"/>
    </source>
</evidence>
<evidence type="ECO:0000256" key="2">
    <source>
        <dbReference type="ARBA" id="ARBA00023204"/>
    </source>
</evidence>
<dbReference type="EMBL" id="WTXG01000006">
    <property type="protein sequence ID" value="KAI0305110.1"/>
    <property type="molecule type" value="Genomic_DNA"/>
</dbReference>
<dbReference type="InterPro" id="IPR004601">
    <property type="entry name" value="UvdE"/>
</dbReference>
<dbReference type="PANTHER" id="PTHR31290:SF5">
    <property type="entry name" value="UV-DAMAGE ENDONUCLEASE"/>
    <property type="match status" value="1"/>
</dbReference>
<evidence type="ECO:0000256" key="3">
    <source>
        <dbReference type="SAM" id="MobiDB-lite"/>
    </source>
</evidence>
<keyword evidence="1" id="KW-0227">DNA damage</keyword>
<dbReference type="GO" id="GO:0006289">
    <property type="term" value="P:nucleotide-excision repair"/>
    <property type="evidence" value="ECO:0007669"/>
    <property type="project" value="InterPro"/>
</dbReference>
<gene>
    <name evidence="4" type="ORF">B0F90DRAFT_1156797</name>
</gene>
<organism evidence="4 5">
    <name type="scientific">Multifurca ochricompacta</name>
    <dbReference type="NCBI Taxonomy" id="376703"/>
    <lineage>
        <taxon>Eukaryota</taxon>
        <taxon>Fungi</taxon>
        <taxon>Dikarya</taxon>
        <taxon>Basidiomycota</taxon>
        <taxon>Agaricomycotina</taxon>
        <taxon>Agaricomycetes</taxon>
        <taxon>Russulales</taxon>
        <taxon>Russulaceae</taxon>
        <taxon>Multifurca</taxon>
    </lineage>
</organism>
<dbReference type="GO" id="GO:0004519">
    <property type="term" value="F:endonuclease activity"/>
    <property type="evidence" value="ECO:0007669"/>
    <property type="project" value="InterPro"/>
</dbReference>
<dbReference type="GO" id="GO:0005739">
    <property type="term" value="C:mitochondrion"/>
    <property type="evidence" value="ECO:0007669"/>
    <property type="project" value="TreeGrafter"/>
</dbReference>
<accession>A0AAD4M7X5</accession>
<feature type="region of interest" description="Disordered" evidence="3">
    <location>
        <begin position="169"/>
        <end position="250"/>
    </location>
</feature>
<name>A0AAD4M7X5_9AGAM</name>
<evidence type="ECO:0000313" key="5">
    <source>
        <dbReference type="Proteomes" id="UP001203297"/>
    </source>
</evidence>
<proteinExistence type="predicted"/>
<reference evidence="4" key="1">
    <citation type="journal article" date="2022" name="New Phytol.">
        <title>Evolutionary transition to the ectomycorrhizal habit in the genomes of a hyperdiverse lineage of mushroom-forming fungi.</title>
        <authorList>
            <person name="Looney B."/>
            <person name="Miyauchi S."/>
            <person name="Morin E."/>
            <person name="Drula E."/>
            <person name="Courty P.E."/>
            <person name="Kohler A."/>
            <person name="Kuo A."/>
            <person name="LaButti K."/>
            <person name="Pangilinan J."/>
            <person name="Lipzen A."/>
            <person name="Riley R."/>
            <person name="Andreopoulos W."/>
            <person name="He G."/>
            <person name="Johnson J."/>
            <person name="Nolan M."/>
            <person name="Tritt A."/>
            <person name="Barry K.W."/>
            <person name="Grigoriev I.V."/>
            <person name="Nagy L.G."/>
            <person name="Hibbett D."/>
            <person name="Henrissat B."/>
            <person name="Matheny P.B."/>
            <person name="Labbe J."/>
            <person name="Martin F.M."/>
        </authorList>
    </citation>
    <scope>NUCLEOTIDE SEQUENCE</scope>
    <source>
        <strain evidence="4">BPL690</strain>
    </source>
</reference>
<dbReference type="Pfam" id="PF03851">
    <property type="entry name" value="UvdE"/>
    <property type="match status" value="1"/>
</dbReference>
<sequence length="250" mass="28078">MGIGKDGVIIIHAGGVYGDKATTLTRFKANYRALLSDEIKARLVVENDEELDLPLVFDYHHDWIYPSSEPCITLIPRINAIWHRKGIKPKQHLSSPRQSAVTVMEKRAHARRCNTLPAELEAEGAGWWWRTPGEREWVDLMIEAKDKEQAVFQLYRIYGLGHVIRENLRPEQTDQVQSTHKGRASARRARKAKNSGKDDEDPLERLVVIDPKTAAGAEAPPTAGDQGLKPQRGGCKRRPARVKAKGKVAD</sequence>
<keyword evidence="2" id="KW-0234">DNA repair</keyword>
<protein>
    <submittedName>
        <fullName evidence="4">UV-endonuclease UvdE-domain-containing protein</fullName>
    </submittedName>
</protein>
<dbReference type="PANTHER" id="PTHR31290">
    <property type="entry name" value="UV-DAMAGE ENDONUCLEASE"/>
    <property type="match status" value="1"/>
</dbReference>
<evidence type="ECO:0000256" key="1">
    <source>
        <dbReference type="ARBA" id="ARBA00022763"/>
    </source>
</evidence>
<comment type="caution">
    <text evidence="4">The sequence shown here is derived from an EMBL/GenBank/DDBJ whole genome shotgun (WGS) entry which is preliminary data.</text>
</comment>
<feature type="compositionally biased region" description="Basic residues" evidence="3">
    <location>
        <begin position="234"/>
        <end position="250"/>
    </location>
</feature>
<dbReference type="Proteomes" id="UP001203297">
    <property type="component" value="Unassembled WGS sequence"/>
</dbReference>
<feature type="compositionally biased region" description="Low complexity" evidence="3">
    <location>
        <begin position="213"/>
        <end position="224"/>
    </location>
</feature>
<dbReference type="AlphaFoldDB" id="A0AAD4M7X5"/>
<keyword evidence="5" id="KW-1185">Reference proteome</keyword>
<dbReference type="GO" id="GO:0009411">
    <property type="term" value="P:response to UV"/>
    <property type="evidence" value="ECO:0007669"/>
    <property type="project" value="InterPro"/>
</dbReference>
<feature type="compositionally biased region" description="Basic residues" evidence="3">
    <location>
        <begin position="180"/>
        <end position="194"/>
    </location>
</feature>